<feature type="transmembrane region" description="Helical" evidence="2">
    <location>
        <begin position="280"/>
        <end position="312"/>
    </location>
</feature>
<accession>A0ABC9GC76</accession>
<feature type="transmembrane region" description="Helical" evidence="2">
    <location>
        <begin position="238"/>
        <end position="259"/>
    </location>
</feature>
<sequence>MEYGFLPSYAAAPCASDSSVSSPPPLNPRGVGTMHAGGGGDRLPGAGARGVLHPAPWDAGARGEPRPWDDARRWTGAGVRRHPLRPNAASEIEELPPSPPPPPSRFLAPNAAAAAAGAGLAGLEAELESKEVELAAMASRMQLLCRELAPSRCPRRQDAGEVADIEMLERKVGTMRDGLVALRLQQKEMRALMESLEAWERKNSSKIGGTCNWNHIISVIALASGSVLLIVFRTLPPLRYLTHTIGAIGVLWVLGSFDICRQMYGESMTRKGCSRRVAQFMCMCFAQFMCMCFLLLALFDMCLISRLVLLLYRFDR</sequence>
<evidence type="ECO:0000313" key="3">
    <source>
        <dbReference type="EMBL" id="CAL5091192.1"/>
    </source>
</evidence>
<keyword evidence="4" id="KW-1185">Reference proteome</keyword>
<feature type="compositionally biased region" description="Basic and acidic residues" evidence="1">
    <location>
        <begin position="61"/>
        <end position="73"/>
    </location>
</feature>
<keyword evidence="2" id="KW-1133">Transmembrane helix</keyword>
<name>A0ABC9GC76_9POAL</name>
<feature type="transmembrane region" description="Helical" evidence="2">
    <location>
        <begin position="211"/>
        <end position="232"/>
    </location>
</feature>
<keyword evidence="2" id="KW-0472">Membrane</keyword>
<organism evidence="3 4">
    <name type="scientific">Urochloa decumbens</name>
    <dbReference type="NCBI Taxonomy" id="240449"/>
    <lineage>
        <taxon>Eukaryota</taxon>
        <taxon>Viridiplantae</taxon>
        <taxon>Streptophyta</taxon>
        <taxon>Embryophyta</taxon>
        <taxon>Tracheophyta</taxon>
        <taxon>Spermatophyta</taxon>
        <taxon>Magnoliopsida</taxon>
        <taxon>Liliopsida</taxon>
        <taxon>Poales</taxon>
        <taxon>Poaceae</taxon>
        <taxon>PACMAD clade</taxon>
        <taxon>Panicoideae</taxon>
        <taxon>Panicodae</taxon>
        <taxon>Paniceae</taxon>
        <taxon>Melinidinae</taxon>
        <taxon>Urochloa</taxon>
    </lineage>
</organism>
<protein>
    <submittedName>
        <fullName evidence="3">Uncharacterized protein</fullName>
    </submittedName>
</protein>
<gene>
    <name evidence="3" type="ORF">URODEC1_LOCUS114240</name>
</gene>
<reference evidence="3 4" key="2">
    <citation type="submission" date="2024-10" db="EMBL/GenBank/DDBJ databases">
        <authorList>
            <person name="Ryan C."/>
        </authorList>
    </citation>
    <scope>NUCLEOTIDE SEQUENCE [LARGE SCALE GENOMIC DNA]</scope>
</reference>
<dbReference type="EMBL" id="OZ075118">
    <property type="protein sequence ID" value="CAL5091192.1"/>
    <property type="molecule type" value="Genomic_DNA"/>
</dbReference>
<evidence type="ECO:0000256" key="2">
    <source>
        <dbReference type="SAM" id="Phobius"/>
    </source>
</evidence>
<dbReference type="Proteomes" id="UP001497457">
    <property type="component" value="Chromosome 8b"/>
</dbReference>
<evidence type="ECO:0000313" key="4">
    <source>
        <dbReference type="Proteomes" id="UP001497457"/>
    </source>
</evidence>
<dbReference type="AlphaFoldDB" id="A0ABC9GC76"/>
<evidence type="ECO:0000256" key="1">
    <source>
        <dbReference type="SAM" id="MobiDB-lite"/>
    </source>
</evidence>
<feature type="region of interest" description="Disordered" evidence="1">
    <location>
        <begin position="12"/>
        <end position="105"/>
    </location>
</feature>
<proteinExistence type="predicted"/>
<keyword evidence="2" id="KW-0812">Transmembrane</keyword>
<reference evidence="4" key="1">
    <citation type="submission" date="2024-06" db="EMBL/GenBank/DDBJ databases">
        <authorList>
            <person name="Ryan C."/>
        </authorList>
    </citation>
    <scope>NUCLEOTIDE SEQUENCE [LARGE SCALE GENOMIC DNA]</scope>
</reference>